<keyword evidence="3" id="KW-1185">Reference proteome</keyword>
<keyword evidence="1" id="KW-0812">Transmembrane</keyword>
<feature type="transmembrane region" description="Helical" evidence="1">
    <location>
        <begin position="76"/>
        <end position="96"/>
    </location>
</feature>
<keyword evidence="1" id="KW-0472">Membrane</keyword>
<gene>
    <name evidence="2" type="ORF">R38712_02912</name>
</gene>
<comment type="caution">
    <text evidence="2">The sequence shown here is derived from an EMBL/GenBank/DDBJ whole genome shotgun (WGS) entry which is preliminary data.</text>
</comment>
<sequence length="97" mass="10342">MTMIATTKGIAFALAIGGLLFGLAAAWYWSKSTQVPIDPLDSEPNAIMPVVPELAQLAWWTALFRANREISRMNIIAARLTAVAVVLSTASSVVGLL</sequence>
<keyword evidence="1" id="KW-1133">Transmembrane helix</keyword>
<evidence type="ECO:0000313" key="2">
    <source>
        <dbReference type="EMBL" id="CAJ0726042.1"/>
    </source>
</evidence>
<accession>A0ABM9IPT9</accession>
<reference evidence="2 3" key="1">
    <citation type="submission" date="2023-07" db="EMBL/GenBank/DDBJ databases">
        <authorList>
            <person name="Peeters C."/>
        </authorList>
    </citation>
    <scope>NUCLEOTIDE SEQUENCE [LARGE SCALE GENOMIC DNA]</scope>
    <source>
        <strain evidence="2 3">R-38712</strain>
    </source>
</reference>
<organism evidence="2 3">
    <name type="scientific">Ralstonia pickettii</name>
    <name type="common">Burkholderia pickettii</name>
    <dbReference type="NCBI Taxonomy" id="329"/>
    <lineage>
        <taxon>Bacteria</taxon>
        <taxon>Pseudomonadati</taxon>
        <taxon>Pseudomonadota</taxon>
        <taxon>Betaproteobacteria</taxon>
        <taxon>Burkholderiales</taxon>
        <taxon>Burkholderiaceae</taxon>
        <taxon>Ralstonia</taxon>
    </lineage>
</organism>
<dbReference type="EMBL" id="CATWFT010000008">
    <property type="protein sequence ID" value="CAJ0726042.1"/>
    <property type="molecule type" value="Genomic_DNA"/>
</dbReference>
<evidence type="ECO:0000256" key="1">
    <source>
        <dbReference type="SAM" id="Phobius"/>
    </source>
</evidence>
<name>A0ABM9IPT9_RALPI</name>
<evidence type="ECO:0008006" key="4">
    <source>
        <dbReference type="Google" id="ProtNLM"/>
    </source>
</evidence>
<proteinExistence type="predicted"/>
<protein>
    <recommendedName>
        <fullName evidence="4">Transmembrane protein</fullName>
    </recommendedName>
</protein>
<evidence type="ECO:0000313" key="3">
    <source>
        <dbReference type="Proteomes" id="UP001189303"/>
    </source>
</evidence>
<dbReference type="Proteomes" id="UP001189303">
    <property type="component" value="Unassembled WGS sequence"/>
</dbReference>